<dbReference type="KEGG" id="rlc:K227x_29740"/>
<accession>A0A517NBR9</accession>
<sequence length="376" mass="40834" precursor="true">MRPNTVASLALVFITFLSTGNAQETDRRPRPAISFEQVLKREDADHDGKISQTEFKGPGRLFTRMDRNGDGQVTKQEFLARPNFKPSAVNMPDDVQMLRDVVFGQGGGRDLKMHIVMPKQAAKSPMPVYIWVHGGGWQGGTKEGGVGQLIPLARSGFVTATIEYRLTGEAAFPAQIEDCKCAIRYLRAHAEKYKIDKDRVAVGGSSAGGHLAALLGTSGGVAEFEGTGGWADQPSNVNAVVDLYGPTDILRFVTTPGFEGHNRDGSPESRLLGGGVVAENLDGIKRVNPITYVDQNDPPFLIIHGTADRTVPLNQSQRMHDALKSSKIDSTLHIIQGAGHGGPGFAEPKIREMQKSFLMRVLREPPMEQQESIAQP</sequence>
<feature type="domain" description="EF-hand" evidence="4">
    <location>
        <begin position="61"/>
        <end position="78"/>
    </location>
</feature>
<feature type="chain" id="PRO_5021962212" evidence="3">
    <location>
        <begin position="23"/>
        <end position="376"/>
    </location>
</feature>
<dbReference type="RefSeq" id="WP_145170269.1">
    <property type="nucleotide sequence ID" value="NZ_CP036525.1"/>
</dbReference>
<evidence type="ECO:0000313" key="7">
    <source>
        <dbReference type="Proteomes" id="UP000318538"/>
    </source>
</evidence>
<dbReference type="Gene3D" id="1.10.238.10">
    <property type="entry name" value="EF-hand"/>
    <property type="match status" value="1"/>
</dbReference>
<dbReference type="PROSITE" id="PS00018">
    <property type="entry name" value="EF_HAND_1"/>
    <property type="match status" value="1"/>
</dbReference>
<dbReference type="Gene3D" id="3.40.50.1820">
    <property type="entry name" value="alpha/beta hydrolase"/>
    <property type="match status" value="1"/>
</dbReference>
<dbReference type="CDD" id="cd00051">
    <property type="entry name" value="EFh"/>
    <property type="match status" value="1"/>
</dbReference>
<dbReference type="SUPFAM" id="SSF47473">
    <property type="entry name" value="EF-hand"/>
    <property type="match status" value="1"/>
</dbReference>
<feature type="domain" description="EF-hand" evidence="4">
    <location>
        <begin position="43"/>
        <end position="56"/>
    </location>
</feature>
<name>A0A517NBR9_9BACT</name>
<dbReference type="GO" id="GO:0005509">
    <property type="term" value="F:calcium ion binding"/>
    <property type="evidence" value="ECO:0007669"/>
    <property type="project" value="InterPro"/>
</dbReference>
<evidence type="ECO:0000313" key="6">
    <source>
        <dbReference type="EMBL" id="QDT04582.1"/>
    </source>
</evidence>
<evidence type="ECO:0000256" key="3">
    <source>
        <dbReference type="SAM" id="SignalP"/>
    </source>
</evidence>
<dbReference type="InterPro" id="IPR029058">
    <property type="entry name" value="AB_hydrolase_fold"/>
</dbReference>
<keyword evidence="7" id="KW-1185">Reference proteome</keyword>
<evidence type="ECO:0000259" key="4">
    <source>
        <dbReference type="Pfam" id="PF13202"/>
    </source>
</evidence>
<organism evidence="6 7">
    <name type="scientific">Rubripirellula lacrimiformis</name>
    <dbReference type="NCBI Taxonomy" id="1930273"/>
    <lineage>
        <taxon>Bacteria</taxon>
        <taxon>Pseudomonadati</taxon>
        <taxon>Planctomycetota</taxon>
        <taxon>Planctomycetia</taxon>
        <taxon>Pirellulales</taxon>
        <taxon>Pirellulaceae</taxon>
        <taxon>Rubripirellula</taxon>
    </lineage>
</organism>
<dbReference type="EC" id="3.1.1.1" evidence="6"/>
<keyword evidence="1 6" id="KW-0378">Hydrolase</keyword>
<evidence type="ECO:0000256" key="1">
    <source>
        <dbReference type="ARBA" id="ARBA00022801"/>
    </source>
</evidence>
<dbReference type="Pfam" id="PF13202">
    <property type="entry name" value="EF-hand_5"/>
    <property type="match status" value="2"/>
</dbReference>
<dbReference type="InterPro" id="IPR049492">
    <property type="entry name" value="BD-FAE-like_dom"/>
</dbReference>
<protein>
    <submittedName>
        <fullName evidence="6">Carboxylesterase NlhH</fullName>
        <ecNumber evidence="6">3.1.1.1</ecNumber>
    </submittedName>
</protein>
<dbReference type="GO" id="GO:0106435">
    <property type="term" value="F:carboxylesterase activity"/>
    <property type="evidence" value="ECO:0007669"/>
    <property type="project" value="UniProtKB-EC"/>
</dbReference>
<dbReference type="OrthoDB" id="265201at2"/>
<gene>
    <name evidence="6" type="primary">nlhH_4</name>
    <name evidence="6" type="ORF">K227x_29740</name>
</gene>
<feature type="signal peptide" evidence="3">
    <location>
        <begin position="1"/>
        <end position="22"/>
    </location>
</feature>
<feature type="domain" description="BD-FAE-like" evidence="5">
    <location>
        <begin position="113"/>
        <end position="323"/>
    </location>
</feature>
<evidence type="ECO:0000259" key="5">
    <source>
        <dbReference type="Pfam" id="PF20434"/>
    </source>
</evidence>
<keyword evidence="3" id="KW-0732">Signal</keyword>
<dbReference type="Proteomes" id="UP000318538">
    <property type="component" value="Chromosome"/>
</dbReference>
<dbReference type="EMBL" id="CP036525">
    <property type="protein sequence ID" value="QDT04582.1"/>
    <property type="molecule type" value="Genomic_DNA"/>
</dbReference>
<feature type="region of interest" description="Disordered" evidence="2">
    <location>
        <begin position="43"/>
        <end position="68"/>
    </location>
</feature>
<dbReference type="PANTHER" id="PTHR48081:SF13">
    <property type="entry name" value="ALPHA_BETA HYDROLASE"/>
    <property type="match status" value="1"/>
</dbReference>
<dbReference type="AlphaFoldDB" id="A0A517NBR9"/>
<dbReference type="InterPro" id="IPR050300">
    <property type="entry name" value="GDXG_lipolytic_enzyme"/>
</dbReference>
<dbReference type="InterPro" id="IPR018247">
    <property type="entry name" value="EF_Hand_1_Ca_BS"/>
</dbReference>
<dbReference type="PANTHER" id="PTHR48081">
    <property type="entry name" value="AB HYDROLASE SUPERFAMILY PROTEIN C4A8.06C"/>
    <property type="match status" value="1"/>
</dbReference>
<dbReference type="InterPro" id="IPR011992">
    <property type="entry name" value="EF-hand-dom_pair"/>
</dbReference>
<evidence type="ECO:0000256" key="2">
    <source>
        <dbReference type="SAM" id="MobiDB-lite"/>
    </source>
</evidence>
<proteinExistence type="predicted"/>
<dbReference type="InterPro" id="IPR002048">
    <property type="entry name" value="EF_hand_dom"/>
</dbReference>
<reference evidence="6 7" key="1">
    <citation type="submission" date="2019-02" db="EMBL/GenBank/DDBJ databases">
        <title>Deep-cultivation of Planctomycetes and their phenomic and genomic characterization uncovers novel biology.</title>
        <authorList>
            <person name="Wiegand S."/>
            <person name="Jogler M."/>
            <person name="Boedeker C."/>
            <person name="Pinto D."/>
            <person name="Vollmers J."/>
            <person name="Rivas-Marin E."/>
            <person name="Kohn T."/>
            <person name="Peeters S.H."/>
            <person name="Heuer A."/>
            <person name="Rast P."/>
            <person name="Oberbeckmann S."/>
            <person name="Bunk B."/>
            <person name="Jeske O."/>
            <person name="Meyerdierks A."/>
            <person name="Storesund J.E."/>
            <person name="Kallscheuer N."/>
            <person name="Luecker S."/>
            <person name="Lage O.M."/>
            <person name="Pohl T."/>
            <person name="Merkel B.J."/>
            <person name="Hornburger P."/>
            <person name="Mueller R.-W."/>
            <person name="Bruemmer F."/>
            <person name="Labrenz M."/>
            <person name="Spormann A.M."/>
            <person name="Op den Camp H."/>
            <person name="Overmann J."/>
            <person name="Amann R."/>
            <person name="Jetten M.S.M."/>
            <person name="Mascher T."/>
            <person name="Medema M.H."/>
            <person name="Devos D.P."/>
            <person name="Kaster A.-K."/>
            <person name="Ovreas L."/>
            <person name="Rohde M."/>
            <person name="Galperin M.Y."/>
            <person name="Jogler C."/>
        </authorList>
    </citation>
    <scope>NUCLEOTIDE SEQUENCE [LARGE SCALE GENOMIC DNA]</scope>
    <source>
        <strain evidence="6 7">K22_7</strain>
    </source>
</reference>
<dbReference type="SUPFAM" id="SSF53474">
    <property type="entry name" value="alpha/beta-Hydrolases"/>
    <property type="match status" value="1"/>
</dbReference>
<dbReference type="Pfam" id="PF20434">
    <property type="entry name" value="BD-FAE"/>
    <property type="match status" value="1"/>
</dbReference>